<evidence type="ECO:0000313" key="8">
    <source>
        <dbReference type="EMBL" id="QIA06792.1"/>
    </source>
</evidence>
<dbReference type="GO" id="GO:0035435">
    <property type="term" value="P:phosphate ion transmembrane transport"/>
    <property type="evidence" value="ECO:0007669"/>
    <property type="project" value="TreeGrafter"/>
</dbReference>
<keyword evidence="4 6" id="KW-1133">Transmembrane helix</keyword>
<keyword evidence="9" id="KW-1185">Reference proteome</keyword>
<comment type="subcellular location">
    <subcellularLocation>
        <location evidence="1 6">Membrane</location>
        <topology evidence="1 6">Multi-pass membrane protein</topology>
    </subcellularLocation>
</comment>
<proteinExistence type="inferred from homology"/>
<dbReference type="GO" id="GO:0005315">
    <property type="term" value="F:phosphate transmembrane transporter activity"/>
    <property type="evidence" value="ECO:0007669"/>
    <property type="project" value="InterPro"/>
</dbReference>
<dbReference type="Proteomes" id="UP000474630">
    <property type="component" value="Chromosome"/>
</dbReference>
<reference evidence="8 9" key="1">
    <citation type="submission" date="2020-02" db="EMBL/GenBank/DDBJ databases">
        <title>Genome sequencing for Draconibacterium sp. strain M1.</title>
        <authorList>
            <person name="Park S.-J."/>
        </authorList>
    </citation>
    <scope>NUCLEOTIDE SEQUENCE [LARGE SCALE GENOMIC DNA]</scope>
    <source>
        <strain evidence="8 9">M1</strain>
    </source>
</reference>
<feature type="transmembrane region" description="Helical" evidence="6">
    <location>
        <begin position="238"/>
        <end position="257"/>
    </location>
</feature>
<keyword evidence="2 6" id="KW-0813">Transport</keyword>
<evidence type="ECO:0000256" key="1">
    <source>
        <dbReference type="ARBA" id="ARBA00004141"/>
    </source>
</evidence>
<feature type="transmembrane region" description="Helical" evidence="6">
    <location>
        <begin position="6"/>
        <end position="24"/>
    </location>
</feature>
<dbReference type="GO" id="GO:0016020">
    <property type="term" value="C:membrane"/>
    <property type="evidence" value="ECO:0007669"/>
    <property type="project" value="UniProtKB-SubCell"/>
</dbReference>
<name>A0A6C0R9Z6_9BACT</name>
<keyword evidence="7" id="KW-0175">Coiled coil</keyword>
<evidence type="ECO:0000256" key="3">
    <source>
        <dbReference type="ARBA" id="ARBA00022692"/>
    </source>
</evidence>
<feature type="transmembrane region" description="Helical" evidence="6">
    <location>
        <begin position="264"/>
        <end position="286"/>
    </location>
</feature>
<dbReference type="Pfam" id="PF01384">
    <property type="entry name" value="PHO4"/>
    <property type="match status" value="1"/>
</dbReference>
<feature type="transmembrane region" description="Helical" evidence="6">
    <location>
        <begin position="504"/>
        <end position="522"/>
    </location>
</feature>
<evidence type="ECO:0000256" key="5">
    <source>
        <dbReference type="ARBA" id="ARBA00023136"/>
    </source>
</evidence>
<feature type="transmembrane region" description="Helical" evidence="6">
    <location>
        <begin position="110"/>
        <end position="130"/>
    </location>
</feature>
<dbReference type="InterPro" id="IPR001204">
    <property type="entry name" value="Phos_transporter"/>
</dbReference>
<gene>
    <name evidence="8" type="ORF">G0Q07_03165</name>
</gene>
<feature type="transmembrane region" description="Helical" evidence="6">
    <location>
        <begin position="319"/>
        <end position="339"/>
    </location>
</feature>
<dbReference type="AlphaFoldDB" id="A0A6C0R9Z6"/>
<keyword evidence="5 6" id="KW-0472">Membrane</keyword>
<feature type="transmembrane region" description="Helical" evidence="6">
    <location>
        <begin position="150"/>
        <end position="175"/>
    </location>
</feature>
<feature type="transmembrane region" description="Helical" evidence="6">
    <location>
        <begin position="187"/>
        <end position="208"/>
    </location>
</feature>
<keyword evidence="6" id="KW-0592">Phosphate transport</keyword>
<keyword evidence="3 6" id="KW-0812">Transmembrane</keyword>
<dbReference type="RefSeq" id="WP_163344722.1">
    <property type="nucleotide sequence ID" value="NZ_CP048409.1"/>
</dbReference>
<accession>A0A6C0R9Z6</accession>
<dbReference type="EMBL" id="CP048409">
    <property type="protein sequence ID" value="QIA06792.1"/>
    <property type="molecule type" value="Genomic_DNA"/>
</dbReference>
<feature type="transmembrane region" description="Helical" evidence="6">
    <location>
        <begin position="77"/>
        <end position="98"/>
    </location>
</feature>
<feature type="transmembrane region" description="Helical" evidence="6">
    <location>
        <begin position="420"/>
        <end position="437"/>
    </location>
</feature>
<evidence type="ECO:0000256" key="7">
    <source>
        <dbReference type="SAM" id="Coils"/>
    </source>
</evidence>
<protein>
    <recommendedName>
        <fullName evidence="6">Phosphate transporter</fullName>
    </recommendedName>
</protein>
<evidence type="ECO:0000313" key="9">
    <source>
        <dbReference type="Proteomes" id="UP000474630"/>
    </source>
</evidence>
<dbReference type="PANTHER" id="PTHR11101">
    <property type="entry name" value="PHOSPHATE TRANSPORTER"/>
    <property type="match status" value="1"/>
</dbReference>
<sequence>MENFYLILVVVLFALAISDLIVGVSNDAVNFLNSAVGSKAAPKWVIFLMASLGVLIGATFSSGMMEVARKGIFHPDMFVFSEIMIIFLAVMITDVILLDMFNTFGMPTSTTVSIVFELLGAAVAVSIVKIKAAGGSVVMELSQYINSSKALAIITGILLSVFIAFTVGAIVQYLTRLLFTFKYRGPMKYFGSAFGGLAITVITYFIVIKGMKGSTFASIEVASGETVQEWLMHHTGLMLIYSFGFWIVFIQLLKWIFNIKILKVVVLAGTFALAMAFAGNDLVNFIGVPLAGYNSFQAWVAQGATNPDTFSMAMLAGKVGTPTFMLLIAGLVMIVTLIMSKKAKSVIATSLDLSRQKEGDERFGSSFAARVIVRGTTKFNNRLSKVLPAAVTQGVNSRFEPHSYVSEEDQNPPSFDKVRASVNLVVASILIAIGTSLKLPLSTTYVTFMVAMGTSLSDRAWDRESAVYRISGVFAVIGGWFLTALIAFSVSGLVALIIAVSGKFMIFVFVVIAIIMVIRTHTMMKKRDQQIAEEDEDIEEADAHEQILAKSSKQMIKAVKSSDQIITDGIDCFLEEDRNGLRKVQEASKKFSKKAKQNRDKVYSTVTKFTDGTLDTSHFYVQMMEHKREMAHAVHFMLQPMIKHVENNHKPFIEEQHTELKDVTKRIDKFFKSVLKDIEAKTFEDLDQIIEERDDILEQIYKMEKNQIKRIKNKMVNTRNSQLFFKLISEMEYLLLHTVNLVKAYRDFITNTLQKNN</sequence>
<organism evidence="8 9">
    <name type="scientific">Draconibacterium halophilum</name>
    <dbReference type="NCBI Taxonomy" id="2706887"/>
    <lineage>
        <taxon>Bacteria</taxon>
        <taxon>Pseudomonadati</taxon>
        <taxon>Bacteroidota</taxon>
        <taxon>Bacteroidia</taxon>
        <taxon>Marinilabiliales</taxon>
        <taxon>Prolixibacteraceae</taxon>
        <taxon>Draconibacterium</taxon>
    </lineage>
</organism>
<feature type="coiled-coil region" evidence="7">
    <location>
        <begin position="686"/>
        <end position="721"/>
    </location>
</feature>
<feature type="transmembrane region" description="Helical" evidence="6">
    <location>
        <begin position="473"/>
        <end position="498"/>
    </location>
</feature>
<evidence type="ECO:0000256" key="2">
    <source>
        <dbReference type="ARBA" id="ARBA00022448"/>
    </source>
</evidence>
<evidence type="ECO:0000256" key="4">
    <source>
        <dbReference type="ARBA" id="ARBA00022989"/>
    </source>
</evidence>
<comment type="similarity">
    <text evidence="6">Belongs to the inorganic phosphate transporter (PiT) (TC 2.A.20) family.</text>
</comment>
<evidence type="ECO:0000256" key="6">
    <source>
        <dbReference type="RuleBase" id="RU363058"/>
    </source>
</evidence>
<dbReference type="PANTHER" id="PTHR11101:SF16">
    <property type="entry name" value="PHOSPHATE TRANSPORTER"/>
    <property type="match status" value="1"/>
</dbReference>
<feature type="transmembrane region" description="Helical" evidence="6">
    <location>
        <begin position="44"/>
        <end position="65"/>
    </location>
</feature>
<dbReference type="KEGG" id="drc:G0Q07_03165"/>